<keyword evidence="1" id="KW-0472">Membrane</keyword>
<dbReference type="HOGENOM" id="CLU_045443_0_0_1"/>
<organism evidence="3">
    <name type="scientific">Spathaspora passalidarum (strain NRRL Y-27907 / 11-Y1)</name>
    <dbReference type="NCBI Taxonomy" id="619300"/>
    <lineage>
        <taxon>Eukaryota</taxon>
        <taxon>Fungi</taxon>
        <taxon>Dikarya</taxon>
        <taxon>Ascomycota</taxon>
        <taxon>Saccharomycotina</taxon>
        <taxon>Pichiomycetes</taxon>
        <taxon>Debaryomycetaceae</taxon>
        <taxon>Spathaspora</taxon>
    </lineage>
</organism>
<dbReference type="PANTHER" id="PTHR38421:SF1">
    <property type="entry name" value="TRANSMEMBRANE PROTEIN"/>
    <property type="match status" value="1"/>
</dbReference>
<dbReference type="InParanoid" id="G3AK78"/>
<evidence type="ECO:0000256" key="1">
    <source>
        <dbReference type="SAM" id="Phobius"/>
    </source>
</evidence>
<dbReference type="RefSeq" id="XP_007375050.1">
    <property type="nucleotide sequence ID" value="XM_007374988.1"/>
</dbReference>
<keyword evidence="1" id="KW-0812">Transmembrane</keyword>
<feature type="transmembrane region" description="Helical" evidence="1">
    <location>
        <begin position="159"/>
        <end position="187"/>
    </location>
</feature>
<accession>G3AK78</accession>
<feature type="transmembrane region" description="Helical" evidence="1">
    <location>
        <begin position="255"/>
        <end position="281"/>
    </location>
</feature>
<dbReference type="PANTHER" id="PTHR38421">
    <property type="entry name" value="TRANSMEMBRANE PROTEIN USGS"/>
    <property type="match status" value="1"/>
</dbReference>
<keyword evidence="3" id="KW-1185">Reference proteome</keyword>
<keyword evidence="1" id="KW-1133">Transmembrane helix</keyword>
<dbReference type="eggNOG" id="ENOG502QW50">
    <property type="taxonomic scope" value="Eukaryota"/>
</dbReference>
<reference evidence="2 3" key="1">
    <citation type="journal article" date="2011" name="Proc. Natl. Acad. Sci. U.S.A.">
        <title>Comparative genomics of xylose-fermenting fungi for enhanced biofuel production.</title>
        <authorList>
            <person name="Wohlbach D.J."/>
            <person name="Kuo A."/>
            <person name="Sato T.K."/>
            <person name="Potts K.M."/>
            <person name="Salamov A.A."/>
            <person name="LaButti K.M."/>
            <person name="Sun H."/>
            <person name="Clum A."/>
            <person name="Pangilinan J.L."/>
            <person name="Lindquist E.A."/>
            <person name="Lucas S."/>
            <person name="Lapidus A."/>
            <person name="Jin M."/>
            <person name="Gunawan C."/>
            <person name="Balan V."/>
            <person name="Dale B.E."/>
            <person name="Jeffries T.W."/>
            <person name="Zinkel R."/>
            <person name="Barry K.W."/>
            <person name="Grigoriev I.V."/>
            <person name="Gasch A.P."/>
        </authorList>
    </citation>
    <scope>NUCLEOTIDE SEQUENCE [LARGE SCALE GENOMIC DNA]</scope>
    <source>
        <strain evidence="3">NRRL Y-27907 / 11-Y1</strain>
    </source>
</reference>
<gene>
    <name evidence="2" type="ORF">SPAPADRAFT_151797</name>
</gene>
<dbReference type="EMBL" id="GL996501">
    <property type="protein sequence ID" value="EGW33535.1"/>
    <property type="molecule type" value="Genomic_DNA"/>
</dbReference>
<dbReference type="GeneID" id="18870905"/>
<dbReference type="KEGG" id="spaa:SPAPADRAFT_151797"/>
<dbReference type="OMA" id="SEREVAW"/>
<proteinExistence type="predicted"/>
<evidence type="ECO:0000313" key="2">
    <source>
        <dbReference type="EMBL" id="EGW33535.1"/>
    </source>
</evidence>
<feature type="transmembrane region" description="Helical" evidence="1">
    <location>
        <begin position="45"/>
        <end position="65"/>
    </location>
</feature>
<dbReference type="AlphaFoldDB" id="G3AK78"/>
<sequence>MASPILISKPVHSISTWVVLKSIELTLTSFFKSLQNAELYTKPNVILFLQSLKVSIVLYIILNIPYYFIKSMLPGEWLALCPYSVNLFMLTLCNYLGPSSQGLFLSSLKYNNMEYYKSILLVSSARHHIQYDGSWHDKLQYLFKHSRQFKLFLRRYTGFYLLNCIIFITTFFPSRISTFVLGLISFLTFLDKLGPFESAVVVAILNFCDYYYTTLILTTYYGVNNLAQDLVIPYFNEIDFTYSEQQQWLKTRQGVLFGISLVYFWLLHQCPILSMTIYLFAIMTMGYIIPSITSCPPSHLGKLQSWCTGESVWVVGSLF</sequence>
<dbReference type="Proteomes" id="UP000000709">
    <property type="component" value="Unassembled WGS sequence"/>
</dbReference>
<evidence type="ECO:0000313" key="3">
    <source>
        <dbReference type="Proteomes" id="UP000000709"/>
    </source>
</evidence>
<feature type="transmembrane region" description="Helical" evidence="1">
    <location>
        <begin position="199"/>
        <end position="223"/>
    </location>
</feature>
<name>G3AK78_SPAPN</name>
<protein>
    <submittedName>
        <fullName evidence="2">Uncharacterized protein</fullName>
    </submittedName>
</protein>
<feature type="transmembrane region" description="Helical" evidence="1">
    <location>
        <begin position="77"/>
        <end position="97"/>
    </location>
</feature>